<evidence type="ECO:0000256" key="2">
    <source>
        <dbReference type="SAM" id="Phobius"/>
    </source>
</evidence>
<evidence type="ECO:0000313" key="5">
    <source>
        <dbReference type="WBParaSite" id="HPLM_0000798801-mRNA-1"/>
    </source>
</evidence>
<dbReference type="OrthoDB" id="10577778at2759"/>
<gene>
    <name evidence="3" type="ORF">HPLM_LOCUS7980</name>
</gene>
<feature type="compositionally biased region" description="Basic and acidic residues" evidence="1">
    <location>
        <begin position="117"/>
        <end position="130"/>
    </location>
</feature>
<name>A0A0N4WBY6_HAEPC</name>
<evidence type="ECO:0000256" key="1">
    <source>
        <dbReference type="SAM" id="MobiDB-lite"/>
    </source>
</evidence>
<evidence type="ECO:0000313" key="3">
    <source>
        <dbReference type="EMBL" id="VDO33520.1"/>
    </source>
</evidence>
<accession>A0A0N4WBY6</accession>
<dbReference type="WBParaSite" id="HPLM_0000798801-mRNA-1">
    <property type="protein sequence ID" value="HPLM_0000798801-mRNA-1"/>
    <property type="gene ID" value="HPLM_0000798801"/>
</dbReference>
<dbReference type="AlphaFoldDB" id="A0A0N4WBY6"/>
<keyword evidence="4" id="KW-1185">Reference proteome</keyword>
<sequence length="196" mass="21347">MFQPDDFFAPPAPPQKPQEQPQQPQQRKEKSADKAQNKSKEGEFCTPRANDDPISTEAIYPCQADFRGPSANGMPTDTATLRKNRRVRRMLRNLVSTDALNGAHPTPPAQDPQPVYGKKDAKTKSKDGRKIAGQSSKGSPSGSSTGSNTSGYVLLIVVVLLLFCTLIFTAVVVLHLYALLTFIPALLPPENCKTAR</sequence>
<feature type="compositionally biased region" description="Basic residues" evidence="1">
    <location>
        <begin position="82"/>
        <end position="91"/>
    </location>
</feature>
<keyword evidence="2" id="KW-0472">Membrane</keyword>
<feature type="compositionally biased region" description="Low complexity" evidence="1">
    <location>
        <begin position="133"/>
        <end position="147"/>
    </location>
</feature>
<keyword evidence="2" id="KW-1133">Transmembrane helix</keyword>
<protein>
    <submittedName>
        <fullName evidence="3 5">Uncharacterized protein</fullName>
    </submittedName>
</protein>
<feature type="transmembrane region" description="Helical" evidence="2">
    <location>
        <begin position="152"/>
        <end position="180"/>
    </location>
</feature>
<feature type="compositionally biased region" description="Basic and acidic residues" evidence="1">
    <location>
        <begin position="26"/>
        <end position="43"/>
    </location>
</feature>
<proteinExistence type="predicted"/>
<evidence type="ECO:0000313" key="4">
    <source>
        <dbReference type="Proteomes" id="UP000268014"/>
    </source>
</evidence>
<organism evidence="5">
    <name type="scientific">Haemonchus placei</name>
    <name type="common">Barber's pole worm</name>
    <dbReference type="NCBI Taxonomy" id="6290"/>
    <lineage>
        <taxon>Eukaryota</taxon>
        <taxon>Metazoa</taxon>
        <taxon>Ecdysozoa</taxon>
        <taxon>Nematoda</taxon>
        <taxon>Chromadorea</taxon>
        <taxon>Rhabditida</taxon>
        <taxon>Rhabditina</taxon>
        <taxon>Rhabditomorpha</taxon>
        <taxon>Strongyloidea</taxon>
        <taxon>Trichostrongylidae</taxon>
        <taxon>Haemonchus</taxon>
    </lineage>
</organism>
<dbReference type="EMBL" id="UZAF01016760">
    <property type="protein sequence ID" value="VDO33520.1"/>
    <property type="molecule type" value="Genomic_DNA"/>
</dbReference>
<keyword evidence="2" id="KW-0812">Transmembrane</keyword>
<reference evidence="3 4" key="2">
    <citation type="submission" date="2018-11" db="EMBL/GenBank/DDBJ databases">
        <authorList>
            <consortium name="Pathogen Informatics"/>
        </authorList>
    </citation>
    <scope>NUCLEOTIDE SEQUENCE [LARGE SCALE GENOMIC DNA]</scope>
    <source>
        <strain evidence="3 4">MHpl1</strain>
    </source>
</reference>
<dbReference type="Proteomes" id="UP000268014">
    <property type="component" value="Unassembled WGS sequence"/>
</dbReference>
<dbReference type="OMA" id="RANDDPI"/>
<reference evidence="5" key="1">
    <citation type="submission" date="2017-02" db="UniProtKB">
        <authorList>
            <consortium name="WormBaseParasite"/>
        </authorList>
    </citation>
    <scope>IDENTIFICATION</scope>
</reference>
<feature type="region of interest" description="Disordered" evidence="1">
    <location>
        <begin position="1"/>
        <end position="147"/>
    </location>
</feature>